<dbReference type="AlphaFoldDB" id="A0A5B7WZ31"/>
<name>A0A5B7WZ31_9MICC</name>
<keyword evidence="2" id="KW-1133">Transmembrane helix</keyword>
<organism evidence="3 4">
    <name type="scientific">Glutamicibacter creatinolyticus</name>
    <dbReference type="NCBI Taxonomy" id="162496"/>
    <lineage>
        <taxon>Bacteria</taxon>
        <taxon>Bacillati</taxon>
        <taxon>Actinomycetota</taxon>
        <taxon>Actinomycetes</taxon>
        <taxon>Micrococcales</taxon>
        <taxon>Micrococcaceae</taxon>
        <taxon>Glutamicibacter</taxon>
    </lineage>
</organism>
<feature type="transmembrane region" description="Helical" evidence="2">
    <location>
        <begin position="33"/>
        <end position="52"/>
    </location>
</feature>
<feature type="transmembrane region" description="Helical" evidence="2">
    <location>
        <begin position="64"/>
        <end position="85"/>
    </location>
</feature>
<evidence type="ECO:0000313" key="4">
    <source>
        <dbReference type="Proteomes" id="UP000307000"/>
    </source>
</evidence>
<feature type="transmembrane region" description="Helical" evidence="2">
    <location>
        <begin position="6"/>
        <end position="28"/>
    </location>
</feature>
<evidence type="ECO:0000256" key="2">
    <source>
        <dbReference type="SAM" id="Phobius"/>
    </source>
</evidence>
<proteinExistence type="predicted"/>
<protein>
    <recommendedName>
        <fullName evidence="5">ZIP family zinc transporter</fullName>
    </recommendedName>
</protein>
<accession>A0A5B7WZ31</accession>
<gene>
    <name evidence="3" type="ORF">GcLGCM259_2787</name>
</gene>
<reference evidence="3 4" key="1">
    <citation type="submission" date="2018-12" db="EMBL/GenBank/DDBJ databases">
        <title>Complete Genome Sequence of Glutamicibacter creatinolyticus strain LGCM259,isolated from an abscess of a 12-year-old mare in Italy.</title>
        <authorList>
            <person name="Santos R.G."/>
            <person name="Silva A.L."/>
            <person name="Seyffert N."/>
            <person name="Castro T.L.P."/>
            <person name="Attili A.R."/>
            <person name="Rifici C."/>
            <person name="Mazzullo G."/>
            <person name="Brenig B."/>
            <person name="Venanzi F."/>
            <person name="Azevedo V."/>
        </authorList>
    </citation>
    <scope>NUCLEOTIDE SEQUENCE [LARGE SCALE GENOMIC DNA]</scope>
    <source>
        <strain evidence="3 4">LGCM 259</strain>
    </source>
</reference>
<evidence type="ECO:0000256" key="1">
    <source>
        <dbReference type="SAM" id="MobiDB-lite"/>
    </source>
</evidence>
<feature type="region of interest" description="Disordered" evidence="1">
    <location>
        <begin position="166"/>
        <end position="195"/>
    </location>
</feature>
<dbReference type="Proteomes" id="UP000307000">
    <property type="component" value="Chromosome"/>
</dbReference>
<evidence type="ECO:0000313" key="3">
    <source>
        <dbReference type="EMBL" id="QCY48494.1"/>
    </source>
</evidence>
<dbReference type="KEGG" id="gcr:GcLGCM259_2787"/>
<keyword evidence="2" id="KW-0472">Membrane</keyword>
<keyword evidence="2" id="KW-0812">Transmembrane</keyword>
<evidence type="ECO:0008006" key="5">
    <source>
        <dbReference type="Google" id="ProtNLM"/>
    </source>
</evidence>
<sequence>MIQSLQALLWGTVAGSALLLGAGAAWWLRIPRIWVCAIMAFGSGVLISALSFELVLEAYQQGGLAASVAGVLAGAGLYFGANRLLAWLTARRHASTPRTQDSSGTAIAVGALIDGIPESVALGLGVVAGAGINPTMLAAIFISNIPEGLASTADMNCGAQSRWPADWPPSSVPSRWHRCPPRCWRSRPRSRPAAS</sequence>
<feature type="compositionally biased region" description="Basic residues" evidence="1">
    <location>
        <begin position="175"/>
        <end position="195"/>
    </location>
</feature>
<keyword evidence="4" id="KW-1185">Reference proteome</keyword>
<dbReference type="EMBL" id="CP034412">
    <property type="protein sequence ID" value="QCY48494.1"/>
    <property type="molecule type" value="Genomic_DNA"/>
</dbReference>